<keyword evidence="1" id="KW-0472">Membrane</keyword>
<comment type="caution">
    <text evidence="2">The sequence shown here is derived from an EMBL/GenBank/DDBJ whole genome shotgun (WGS) entry which is preliminary data.</text>
</comment>
<evidence type="ECO:0000256" key="1">
    <source>
        <dbReference type="SAM" id="Phobius"/>
    </source>
</evidence>
<reference evidence="2 3" key="1">
    <citation type="submission" date="2007-10" db="EMBL/GenBank/DDBJ databases">
        <authorList>
            <person name="Wagner-Dobler I."/>
            <person name="Ferriera S."/>
            <person name="Johnson J."/>
            <person name="Kravitz S."/>
            <person name="Beeson K."/>
            <person name="Sutton G."/>
            <person name="Rogers Y.-H."/>
            <person name="Friedman R."/>
            <person name="Frazier M."/>
            <person name="Venter J.C."/>
        </authorList>
    </citation>
    <scope>NUCLEOTIDE SEQUENCE [LARGE SCALE GENOMIC DNA]</scope>
    <source>
        <strain evidence="2 3">DFL-43</strain>
    </source>
</reference>
<dbReference type="STRING" id="411684.HPDFL43_00590"/>
<accession>A9CYV5</accession>
<reference evidence="2 3" key="2">
    <citation type="submission" date="2012-06" db="EMBL/GenBank/DDBJ databases">
        <authorList>
            <person name="Fiebig A."/>
        </authorList>
    </citation>
    <scope>NUCLEOTIDE SEQUENCE [LARGE SCALE GENOMIC DNA]</scope>
    <source>
        <strain evidence="2 3">DFL-43</strain>
    </source>
</reference>
<dbReference type="EMBL" id="ABIA03000002">
    <property type="protein sequence ID" value="EDQ34649.2"/>
    <property type="molecule type" value="Genomic_DNA"/>
</dbReference>
<feature type="transmembrane region" description="Helical" evidence="1">
    <location>
        <begin position="52"/>
        <end position="73"/>
    </location>
</feature>
<dbReference type="HOGENOM" id="CLU_150007_0_0_5"/>
<dbReference type="InterPro" id="IPR046289">
    <property type="entry name" value="DUF6326"/>
</dbReference>
<dbReference type="AlphaFoldDB" id="A9CYV5"/>
<evidence type="ECO:0000313" key="2">
    <source>
        <dbReference type="EMBL" id="EDQ34649.2"/>
    </source>
</evidence>
<keyword evidence="1" id="KW-1133">Transmembrane helix</keyword>
<dbReference type="Pfam" id="PF19851">
    <property type="entry name" value="DUF6326"/>
    <property type="match status" value="1"/>
</dbReference>
<dbReference type="OrthoDB" id="1551186at2"/>
<dbReference type="eggNOG" id="ENOG5032HH3">
    <property type="taxonomic scope" value="Bacteria"/>
</dbReference>
<sequence length="132" mass="14789">MRKIETNTLLSSLWLFVLLNIVFRDIHQLVLKSELEMLLTGTYNGVEITERLMLLGGIMVQVPIGMVLFSLLLTRRIGRPITFVAVLVTASGLLSAAPTDMDDMLHLVIELAAMAAIAWTAWTWPKRDMSHP</sequence>
<protein>
    <recommendedName>
        <fullName evidence="4">DoxX</fullName>
    </recommendedName>
</protein>
<name>A9CYV5_HOEPD</name>
<organism evidence="2 3">
    <name type="scientific">Hoeflea phototrophica (strain DSM 17068 / NCIMB 14078 / DFL-43)</name>
    <dbReference type="NCBI Taxonomy" id="411684"/>
    <lineage>
        <taxon>Bacteria</taxon>
        <taxon>Pseudomonadati</taxon>
        <taxon>Pseudomonadota</taxon>
        <taxon>Alphaproteobacteria</taxon>
        <taxon>Hyphomicrobiales</taxon>
        <taxon>Rhizobiaceae</taxon>
        <taxon>Hoeflea</taxon>
    </lineage>
</organism>
<feature type="transmembrane region" description="Helical" evidence="1">
    <location>
        <begin position="104"/>
        <end position="124"/>
    </location>
</feature>
<evidence type="ECO:0008006" key="4">
    <source>
        <dbReference type="Google" id="ProtNLM"/>
    </source>
</evidence>
<dbReference type="RefSeq" id="WP_040449590.1">
    <property type="nucleotide sequence ID" value="NZ_CM002917.1"/>
</dbReference>
<dbReference type="Proteomes" id="UP000004291">
    <property type="component" value="Chromosome"/>
</dbReference>
<feature type="transmembrane region" description="Helical" evidence="1">
    <location>
        <begin position="80"/>
        <end position="98"/>
    </location>
</feature>
<proteinExistence type="predicted"/>
<keyword evidence="3" id="KW-1185">Reference proteome</keyword>
<gene>
    <name evidence="2" type="ORF">HPDFL43_00590</name>
</gene>
<evidence type="ECO:0000313" key="3">
    <source>
        <dbReference type="Proteomes" id="UP000004291"/>
    </source>
</evidence>
<keyword evidence="1" id="KW-0812">Transmembrane</keyword>